<evidence type="ECO:0000259" key="2">
    <source>
        <dbReference type="Pfam" id="PF14389"/>
    </source>
</evidence>
<feature type="domain" description="DUF547" evidence="1">
    <location>
        <begin position="290"/>
        <end position="424"/>
    </location>
</feature>
<dbReference type="EMBL" id="JBEAFC010000003">
    <property type="protein sequence ID" value="KAL1563986.1"/>
    <property type="molecule type" value="Genomic_DNA"/>
</dbReference>
<evidence type="ECO:0000313" key="3">
    <source>
        <dbReference type="EMBL" id="KAL1563986.1"/>
    </source>
</evidence>
<proteinExistence type="predicted"/>
<evidence type="ECO:0000313" key="4">
    <source>
        <dbReference type="Proteomes" id="UP001567538"/>
    </source>
</evidence>
<sequence>MGRLEPKKRQLSSATLLKEEIVQLQKELEGQTLVRSALEKALNHRPLIDDSTYKSLSKPAENLIKEIVLLELEVVCLEKYLLSMYRTSFSKRLSPLPKTDAQTPTWRSVEVGKTSLESVNEDSVNPCNELLGSDVLADTGIYRSHSSLSHSAASFRASPPYGAIAEAIDSYHSLPLSMLEHTSEDANEAEEPRCGFRETPNWISEEMIRCISTIYCHLCDPPLYEKGEESTSGQNYPLHVEASKEHSGSFYTMVQVCSITRDSQRLNSVQELLHKYRCIISKLAQVDPGRLNHEEKLAFWINVHNALVMHVFIVYGVPRGSLKRISLVLKAAYDVGGHTISVDTIQSSILRCRLPRPTQQWLQALFFPKTKFKARDPRKSYALKRQEARLHFSLCSGCRSDPTVRLYTAKRVHQELEMAKEEYIQMSIKVHKEQKRLVVPKNVECFIKEMGLSPLGTAEMLEHSMPHHQRGKVWRKVDFAPHDFSFRFLLCHELIR</sequence>
<accession>A0ABD1I5I5</accession>
<evidence type="ECO:0000259" key="1">
    <source>
        <dbReference type="Pfam" id="PF04784"/>
    </source>
</evidence>
<dbReference type="Pfam" id="PF14389">
    <property type="entry name" value="Lzipper-MIP1"/>
    <property type="match status" value="1"/>
</dbReference>
<feature type="domain" description="Ternary complex factor MIP1 leucine-zipper" evidence="2">
    <location>
        <begin position="16"/>
        <end position="89"/>
    </location>
</feature>
<evidence type="ECO:0008006" key="5">
    <source>
        <dbReference type="Google" id="ProtNLM"/>
    </source>
</evidence>
<comment type="caution">
    <text evidence="3">The sequence shown here is derived from an EMBL/GenBank/DDBJ whole genome shotgun (WGS) entry which is preliminary data.</text>
</comment>
<dbReference type="InterPro" id="IPR006869">
    <property type="entry name" value="DUF547"/>
</dbReference>
<reference evidence="3 4" key="1">
    <citation type="submission" date="2024-06" db="EMBL/GenBank/DDBJ databases">
        <title>A chromosome level genome sequence of Diviner's sage (Salvia divinorum).</title>
        <authorList>
            <person name="Ford S.A."/>
            <person name="Ro D.-K."/>
            <person name="Ness R.W."/>
            <person name="Phillips M.A."/>
        </authorList>
    </citation>
    <scope>NUCLEOTIDE SEQUENCE [LARGE SCALE GENOMIC DNA]</scope>
    <source>
        <strain evidence="3">SAF-2024a</strain>
        <tissue evidence="3">Leaf</tissue>
    </source>
</reference>
<dbReference type="Proteomes" id="UP001567538">
    <property type="component" value="Unassembled WGS sequence"/>
</dbReference>
<organism evidence="3 4">
    <name type="scientific">Salvia divinorum</name>
    <name type="common">Maria pastora</name>
    <name type="synonym">Diviner's sage</name>
    <dbReference type="NCBI Taxonomy" id="28513"/>
    <lineage>
        <taxon>Eukaryota</taxon>
        <taxon>Viridiplantae</taxon>
        <taxon>Streptophyta</taxon>
        <taxon>Embryophyta</taxon>
        <taxon>Tracheophyta</taxon>
        <taxon>Spermatophyta</taxon>
        <taxon>Magnoliopsida</taxon>
        <taxon>eudicotyledons</taxon>
        <taxon>Gunneridae</taxon>
        <taxon>Pentapetalae</taxon>
        <taxon>asterids</taxon>
        <taxon>lamiids</taxon>
        <taxon>Lamiales</taxon>
        <taxon>Lamiaceae</taxon>
        <taxon>Nepetoideae</taxon>
        <taxon>Mentheae</taxon>
        <taxon>Salviinae</taxon>
        <taxon>Salvia</taxon>
        <taxon>Salvia subgen. Calosphace</taxon>
    </lineage>
</organism>
<dbReference type="Pfam" id="PF04784">
    <property type="entry name" value="DUF547"/>
    <property type="match status" value="1"/>
</dbReference>
<protein>
    <recommendedName>
        <fullName evidence="5">Electron transporter</fullName>
    </recommendedName>
</protein>
<name>A0ABD1I5I5_SALDI</name>
<dbReference type="AlphaFoldDB" id="A0ABD1I5I5"/>
<dbReference type="InterPro" id="IPR025757">
    <property type="entry name" value="MIP1_Leuzipper"/>
</dbReference>
<dbReference type="PANTHER" id="PTHR23054">
    <property type="entry name" value="TERNARY COMPLEX FACTOR MIP1, LEUCINE-ZIPPER-RELATED"/>
    <property type="match status" value="1"/>
</dbReference>
<gene>
    <name evidence="3" type="ORF">AAHA92_06400</name>
</gene>
<dbReference type="PANTHER" id="PTHR23054:SF20">
    <property type="entry name" value="DUF547 DOMAIN-CONTAINING PROTEIN"/>
    <property type="match status" value="1"/>
</dbReference>
<keyword evidence="4" id="KW-1185">Reference proteome</keyword>